<name>A0A6J7FAP6_9ZZZZ</name>
<accession>A0A6J7FAP6</accession>
<organism evidence="1">
    <name type="scientific">freshwater metagenome</name>
    <dbReference type="NCBI Taxonomy" id="449393"/>
    <lineage>
        <taxon>unclassified sequences</taxon>
        <taxon>metagenomes</taxon>
        <taxon>ecological metagenomes</taxon>
    </lineage>
</organism>
<sequence length="108" mass="11662">MIFLYRRGRRSSILRRIAGMDTFPLVMAATKAAAASGAVGADAARSMTVSSLLVRRGSVSTPMCSMARDRCTTTPGWMRALLSDVGRVRTCRIVGGWLMAEHGRGTVR</sequence>
<dbReference type="AlphaFoldDB" id="A0A6J7FAP6"/>
<dbReference type="EMBL" id="CAFBLX010000105">
    <property type="protein sequence ID" value="CAB4889369.1"/>
    <property type="molecule type" value="Genomic_DNA"/>
</dbReference>
<proteinExistence type="predicted"/>
<reference evidence="1" key="1">
    <citation type="submission" date="2020-05" db="EMBL/GenBank/DDBJ databases">
        <authorList>
            <person name="Chiriac C."/>
            <person name="Salcher M."/>
            <person name="Ghai R."/>
            <person name="Kavagutti S V."/>
        </authorList>
    </citation>
    <scope>NUCLEOTIDE SEQUENCE</scope>
</reference>
<protein>
    <submittedName>
        <fullName evidence="1">Unannotated protein</fullName>
    </submittedName>
</protein>
<evidence type="ECO:0000313" key="1">
    <source>
        <dbReference type="EMBL" id="CAB4889369.1"/>
    </source>
</evidence>
<gene>
    <name evidence="1" type="ORF">UFOPK3472_01736</name>
</gene>